<protein>
    <submittedName>
        <fullName evidence="2">Uncharacterized protein</fullName>
    </submittedName>
</protein>
<name>A0AA86W369_9FABA</name>
<evidence type="ECO:0000313" key="3">
    <source>
        <dbReference type="Proteomes" id="UP001189624"/>
    </source>
</evidence>
<evidence type="ECO:0000256" key="1">
    <source>
        <dbReference type="SAM" id="MobiDB-lite"/>
    </source>
</evidence>
<evidence type="ECO:0000313" key="2">
    <source>
        <dbReference type="EMBL" id="CAJ1977634.1"/>
    </source>
</evidence>
<feature type="region of interest" description="Disordered" evidence="1">
    <location>
        <begin position="1"/>
        <end position="25"/>
    </location>
</feature>
<reference evidence="2" key="1">
    <citation type="submission" date="2023-10" db="EMBL/GenBank/DDBJ databases">
        <authorList>
            <person name="Domelevo Entfellner J.-B."/>
        </authorList>
    </citation>
    <scope>NUCLEOTIDE SEQUENCE</scope>
</reference>
<organism evidence="2 3">
    <name type="scientific">Sphenostylis stenocarpa</name>
    <dbReference type="NCBI Taxonomy" id="92480"/>
    <lineage>
        <taxon>Eukaryota</taxon>
        <taxon>Viridiplantae</taxon>
        <taxon>Streptophyta</taxon>
        <taxon>Embryophyta</taxon>
        <taxon>Tracheophyta</taxon>
        <taxon>Spermatophyta</taxon>
        <taxon>Magnoliopsida</taxon>
        <taxon>eudicotyledons</taxon>
        <taxon>Gunneridae</taxon>
        <taxon>Pentapetalae</taxon>
        <taxon>rosids</taxon>
        <taxon>fabids</taxon>
        <taxon>Fabales</taxon>
        <taxon>Fabaceae</taxon>
        <taxon>Papilionoideae</taxon>
        <taxon>50 kb inversion clade</taxon>
        <taxon>NPAAA clade</taxon>
        <taxon>indigoferoid/millettioid clade</taxon>
        <taxon>Phaseoleae</taxon>
        <taxon>Sphenostylis</taxon>
    </lineage>
</organism>
<dbReference type="Gramene" id="rna-AYBTSS11_LOCUS29801">
    <property type="protein sequence ID" value="CAJ1977634.1"/>
    <property type="gene ID" value="gene-AYBTSS11_LOCUS29801"/>
</dbReference>
<accession>A0AA86W369</accession>
<keyword evidence="3" id="KW-1185">Reference proteome</keyword>
<proteinExistence type="predicted"/>
<dbReference type="Proteomes" id="UP001189624">
    <property type="component" value="Chromosome 10"/>
</dbReference>
<sequence length="111" mass="12723">MKSLEPAKHRSSYGLHTTMTNQREKQGKFKYDTHCDGMAHGWIAEVTVKGGEKITEAAADMPLHLTYRIKCVTDVKTMIVDAMKNVIIKLEQFEFSAFFENLQRILYIPVT</sequence>
<gene>
    <name evidence="2" type="ORF">AYBTSS11_LOCUS29801</name>
</gene>
<dbReference type="AlphaFoldDB" id="A0AA86W369"/>
<dbReference type="EMBL" id="OY731407">
    <property type="protein sequence ID" value="CAJ1977634.1"/>
    <property type="molecule type" value="Genomic_DNA"/>
</dbReference>
<feature type="non-terminal residue" evidence="2">
    <location>
        <position position="111"/>
    </location>
</feature>